<keyword evidence="3" id="KW-1185">Reference proteome</keyword>
<gene>
    <name evidence="2" type="ORF">AYI69_g3596</name>
</gene>
<comment type="caution">
    <text evidence="2">The sequence shown here is derived from an EMBL/GenBank/DDBJ whole genome shotgun (WGS) entry which is preliminary data.</text>
</comment>
<dbReference type="EMBL" id="LSSM01001245">
    <property type="protein sequence ID" value="OMJ26984.1"/>
    <property type="molecule type" value="Genomic_DNA"/>
</dbReference>
<accession>A0A1R1YJB7</accession>
<feature type="region of interest" description="Disordered" evidence="1">
    <location>
        <begin position="1"/>
        <end position="41"/>
    </location>
</feature>
<evidence type="ECO:0000313" key="2">
    <source>
        <dbReference type="EMBL" id="OMJ26984.1"/>
    </source>
</evidence>
<proteinExistence type="predicted"/>
<protein>
    <submittedName>
        <fullName evidence="2">Uncharacterized protein</fullName>
    </submittedName>
</protein>
<sequence>MILQYEKSKHQNYQPGVQNRGEKVDYDSITIDDQPRNDDIEMPSENYWHRSTIFSISPPWTSNTEKTTRIEDQFVIEFEVMDSNSDFEKNCVTEPGILFTTAQEMGREILSFGDSRNGTVHR</sequence>
<reference evidence="3" key="1">
    <citation type="submission" date="2017-01" db="EMBL/GenBank/DDBJ databases">
        <authorList>
            <person name="Wang Y."/>
            <person name="White M."/>
            <person name="Kvist S."/>
            <person name="Moncalvo J.-M."/>
        </authorList>
    </citation>
    <scope>NUCLEOTIDE SEQUENCE [LARGE SCALE GENOMIC DNA]</scope>
    <source>
        <strain evidence="3">ID-206-W2</strain>
    </source>
</reference>
<dbReference type="Proteomes" id="UP000187429">
    <property type="component" value="Unassembled WGS sequence"/>
</dbReference>
<name>A0A1R1YJB7_9FUNG</name>
<evidence type="ECO:0000256" key="1">
    <source>
        <dbReference type="SAM" id="MobiDB-lite"/>
    </source>
</evidence>
<evidence type="ECO:0000313" key="3">
    <source>
        <dbReference type="Proteomes" id="UP000187429"/>
    </source>
</evidence>
<organism evidence="2 3">
    <name type="scientific">Smittium culicis</name>
    <dbReference type="NCBI Taxonomy" id="133412"/>
    <lineage>
        <taxon>Eukaryota</taxon>
        <taxon>Fungi</taxon>
        <taxon>Fungi incertae sedis</taxon>
        <taxon>Zoopagomycota</taxon>
        <taxon>Kickxellomycotina</taxon>
        <taxon>Harpellomycetes</taxon>
        <taxon>Harpellales</taxon>
        <taxon>Legeriomycetaceae</taxon>
        <taxon>Smittium</taxon>
    </lineage>
</organism>
<dbReference type="AlphaFoldDB" id="A0A1R1YJB7"/>